<dbReference type="OrthoDB" id="2012753at2759"/>
<accession>A0A6P6SXH1</accession>
<dbReference type="AlphaFoldDB" id="A0A6P6SXH1"/>
<feature type="compositionally biased region" description="Basic and acidic residues" evidence="1">
    <location>
        <begin position="89"/>
        <end position="99"/>
    </location>
</feature>
<reference evidence="2" key="1">
    <citation type="journal article" date="2025" name="Foods">
        <title>Unveiling the Microbial Signatures of Arabica Coffee Cherries: Insights into Ripeness Specific Diversity, Functional Traits, and Implications for Quality and Safety.</title>
        <authorList>
            <consortium name="RefSeq"/>
            <person name="Tenea G.N."/>
            <person name="Cifuentes V."/>
            <person name="Reyes P."/>
            <person name="Cevallos-Vallejos M."/>
        </authorList>
    </citation>
    <scope>NUCLEOTIDE SEQUENCE [LARGE SCALE GENOMIC DNA]</scope>
</reference>
<organism evidence="2 3">
    <name type="scientific">Coffea arabica</name>
    <name type="common">Arabian coffee</name>
    <dbReference type="NCBI Taxonomy" id="13443"/>
    <lineage>
        <taxon>Eukaryota</taxon>
        <taxon>Viridiplantae</taxon>
        <taxon>Streptophyta</taxon>
        <taxon>Embryophyta</taxon>
        <taxon>Tracheophyta</taxon>
        <taxon>Spermatophyta</taxon>
        <taxon>Magnoliopsida</taxon>
        <taxon>eudicotyledons</taxon>
        <taxon>Gunneridae</taxon>
        <taxon>Pentapetalae</taxon>
        <taxon>asterids</taxon>
        <taxon>lamiids</taxon>
        <taxon>Gentianales</taxon>
        <taxon>Rubiaceae</taxon>
        <taxon>Ixoroideae</taxon>
        <taxon>Gardenieae complex</taxon>
        <taxon>Bertiereae - Coffeeae clade</taxon>
        <taxon>Coffeeae</taxon>
        <taxon>Coffea</taxon>
    </lineage>
</organism>
<evidence type="ECO:0000313" key="3">
    <source>
        <dbReference type="RefSeq" id="XP_027070525.2"/>
    </source>
</evidence>
<dbReference type="PANTHER" id="PTHR37250">
    <property type="entry name" value="OS05G0496000 PROTEIN"/>
    <property type="match status" value="1"/>
</dbReference>
<feature type="region of interest" description="Disordered" evidence="1">
    <location>
        <begin position="89"/>
        <end position="121"/>
    </location>
</feature>
<dbReference type="PANTHER" id="PTHR37250:SF1">
    <property type="entry name" value="OS05G0496000 PROTEIN"/>
    <property type="match status" value="1"/>
</dbReference>
<reference evidence="3" key="2">
    <citation type="submission" date="2025-08" db="UniProtKB">
        <authorList>
            <consortium name="RefSeq"/>
        </authorList>
    </citation>
    <scope>IDENTIFICATION</scope>
    <source>
        <tissue evidence="3">Leaves</tissue>
    </source>
</reference>
<protein>
    <submittedName>
        <fullName evidence="3">Uncharacterized protein isoform X1</fullName>
    </submittedName>
</protein>
<evidence type="ECO:0000256" key="1">
    <source>
        <dbReference type="SAM" id="MobiDB-lite"/>
    </source>
</evidence>
<evidence type="ECO:0000313" key="2">
    <source>
        <dbReference type="Proteomes" id="UP001652660"/>
    </source>
</evidence>
<dbReference type="GeneID" id="113695598"/>
<sequence>MFENSGEKVVELCRFSWSFQEQCLAEHSFIFQCMLYIIRTSESNLGSCPFFFCKYRSTMEHVSFRDVEGSTNQSTKSQVAGSAHLELDTVEGSKEKQGGQRDNPQVSRAENEVGQNIKEDIPTAYTETPGEVNMEASISAEDVMQAGGFGARDDINSFLPVASDFTDFEASILDARIYEEPQKETSRPGLGWTESQK</sequence>
<dbReference type="Proteomes" id="UP001652660">
    <property type="component" value="Chromosome 6e"/>
</dbReference>
<gene>
    <name evidence="3" type="primary">LOC113695598</name>
</gene>
<proteinExistence type="predicted"/>
<keyword evidence="2" id="KW-1185">Reference proteome</keyword>
<name>A0A6P6SXH1_COFAR</name>
<dbReference type="RefSeq" id="XP_027070525.2">
    <property type="nucleotide sequence ID" value="XM_027214724.2"/>
</dbReference>